<reference evidence="2" key="1">
    <citation type="submission" date="2015-10" db="EMBL/GenBank/DDBJ databases">
        <title>Comparative analysis of sym-gene organization in Rhizobium leguminosarum bv. viciae strains, isolated from different host plants and demonstrating clear differences in symbiotic specificity.</title>
        <authorList>
            <person name="Chirak E.R."/>
            <person name="Kimeklis A.K."/>
            <person name="Andronov E.E."/>
        </authorList>
    </citation>
    <scope>NUCLEOTIDE SEQUENCE</scope>
    <source>
        <strain evidence="2">Vaf12</strain>
    </source>
</reference>
<keyword evidence="1" id="KW-0472">Membrane</keyword>
<dbReference type="AlphaFoldDB" id="A0A0U3HZR4"/>
<protein>
    <recommendedName>
        <fullName evidence="3">Transmembrane protein</fullName>
    </recommendedName>
</protein>
<keyword evidence="1" id="KW-0812">Transmembrane</keyword>
<feature type="transmembrane region" description="Helical" evidence="1">
    <location>
        <begin position="6"/>
        <end position="24"/>
    </location>
</feature>
<sequence length="41" mass="4842">MALVFFEWLLRLIAPPFFFLVFLLRDTLLLMGTLPEIFIAI</sequence>
<organism evidence="2">
    <name type="scientific">Rhizobium leguminosarum bv. viciae</name>
    <dbReference type="NCBI Taxonomy" id="387"/>
    <lineage>
        <taxon>Bacteria</taxon>
        <taxon>Pseudomonadati</taxon>
        <taxon>Pseudomonadota</taxon>
        <taxon>Alphaproteobacteria</taxon>
        <taxon>Hyphomicrobiales</taxon>
        <taxon>Rhizobiaceae</taxon>
        <taxon>Rhizobium/Agrobacterium group</taxon>
        <taxon>Rhizobium</taxon>
    </lineage>
</organism>
<evidence type="ECO:0000256" key="1">
    <source>
        <dbReference type="SAM" id="Phobius"/>
    </source>
</evidence>
<evidence type="ECO:0000313" key="2">
    <source>
        <dbReference type="EMBL" id="ALU64463.1"/>
    </source>
</evidence>
<dbReference type="EMBL" id="KT944070">
    <property type="protein sequence ID" value="ALU64463.1"/>
    <property type="molecule type" value="Genomic_DNA"/>
</dbReference>
<name>A0A0U3HZR4_RHILV</name>
<evidence type="ECO:0008006" key="3">
    <source>
        <dbReference type="Google" id="ProtNLM"/>
    </source>
</evidence>
<accession>A0A0U3HZR4</accession>
<proteinExistence type="predicted"/>
<keyword evidence="1" id="KW-1133">Transmembrane helix</keyword>